<dbReference type="EMBL" id="JASJQH010007371">
    <property type="protein sequence ID" value="KAK9709941.1"/>
    <property type="molecule type" value="Genomic_DNA"/>
</dbReference>
<proteinExistence type="predicted"/>
<organism evidence="1 2">
    <name type="scientific">Basidiobolus ranarum</name>
    <dbReference type="NCBI Taxonomy" id="34480"/>
    <lineage>
        <taxon>Eukaryota</taxon>
        <taxon>Fungi</taxon>
        <taxon>Fungi incertae sedis</taxon>
        <taxon>Zoopagomycota</taxon>
        <taxon>Entomophthoromycotina</taxon>
        <taxon>Basidiobolomycetes</taxon>
        <taxon>Basidiobolales</taxon>
        <taxon>Basidiobolaceae</taxon>
        <taxon>Basidiobolus</taxon>
    </lineage>
</organism>
<dbReference type="Proteomes" id="UP001479436">
    <property type="component" value="Unassembled WGS sequence"/>
</dbReference>
<accession>A0ABR2VY55</accession>
<sequence length="322" mass="36107">MSSAQLHYSSKPISALARQSYVISSTISSEQKTSQPLTPHNALLQTVYRNLRQKPLVMKSEKVLLAAAKSYTPVAHHFLSATEELVNELFLPNDFEKDMTTCEKMNTQYEERSLTTHSAQLLRLCSTRALQCIPEKRVNQISNVLKSVGNFRWTPVSFSNLALNIDEYLTPTDTRANNHLNDNDDEHSLVNETECVEYEDCNLTSGENSMDNSPSQSIKDYDYYSSSQSTSSMVFHDDGPYKVDPDACSDISLAPSSSSILSATDTISTTEYETKEWYPRPTSIPFLTLDQTWLGESTQTVVTVTDATACFVNDKKMTTYFG</sequence>
<protein>
    <submittedName>
        <fullName evidence="1">Uncharacterized protein</fullName>
    </submittedName>
</protein>
<evidence type="ECO:0000313" key="1">
    <source>
        <dbReference type="EMBL" id="KAK9709941.1"/>
    </source>
</evidence>
<keyword evidence="2" id="KW-1185">Reference proteome</keyword>
<name>A0ABR2VY55_9FUNG</name>
<evidence type="ECO:0000313" key="2">
    <source>
        <dbReference type="Proteomes" id="UP001479436"/>
    </source>
</evidence>
<reference evidence="1 2" key="1">
    <citation type="submission" date="2023-04" db="EMBL/GenBank/DDBJ databases">
        <title>Genome of Basidiobolus ranarum AG-B5.</title>
        <authorList>
            <person name="Stajich J.E."/>
            <person name="Carter-House D."/>
            <person name="Gryganskyi A."/>
        </authorList>
    </citation>
    <scope>NUCLEOTIDE SEQUENCE [LARGE SCALE GENOMIC DNA]</scope>
    <source>
        <strain evidence="1 2">AG-B5</strain>
    </source>
</reference>
<gene>
    <name evidence="1" type="ORF">K7432_008708</name>
</gene>
<comment type="caution">
    <text evidence="1">The sequence shown here is derived from an EMBL/GenBank/DDBJ whole genome shotgun (WGS) entry which is preliminary data.</text>
</comment>